<protein>
    <recommendedName>
        <fullName evidence="5">Fimbrial assembly protein</fullName>
    </recommendedName>
</protein>
<keyword evidence="2" id="KW-1133">Transmembrane helix</keyword>
<name>A0A380A2D2_9GAMM</name>
<evidence type="ECO:0000256" key="2">
    <source>
        <dbReference type="SAM" id="Phobius"/>
    </source>
</evidence>
<accession>A0A380A2D2</accession>
<evidence type="ECO:0000256" key="1">
    <source>
        <dbReference type="SAM" id="Coils"/>
    </source>
</evidence>
<evidence type="ECO:0008006" key="5">
    <source>
        <dbReference type="Google" id="ProtNLM"/>
    </source>
</evidence>
<sequence>MSKTRINLYSSSLLPPRLRLSFVRLLVVAGVFLLLGLSLIGLGWWQQMQVSRQLLEVESQRQALESQKQQLEAELAKRQPSAELVIELERRTQERELKGLLLTELGQRERMTSKGFAPVLQELAQVSDGSVWLSRIKLEEDKLEFEGFGQYPQSLPRWIDKLKQTESLRGRSFASMTMAREPGQPLAFVLTSEALEVKK</sequence>
<dbReference type="InterPro" id="IPR007813">
    <property type="entry name" value="PilN"/>
</dbReference>
<evidence type="ECO:0000313" key="3">
    <source>
        <dbReference type="EMBL" id="SUI73162.1"/>
    </source>
</evidence>
<evidence type="ECO:0000313" key="4">
    <source>
        <dbReference type="Proteomes" id="UP000254069"/>
    </source>
</evidence>
<feature type="coiled-coil region" evidence="1">
    <location>
        <begin position="47"/>
        <end position="77"/>
    </location>
</feature>
<dbReference type="EMBL" id="UGYO01000001">
    <property type="protein sequence ID" value="SUI73162.1"/>
    <property type="molecule type" value="Genomic_DNA"/>
</dbReference>
<dbReference type="AlphaFoldDB" id="A0A380A2D2"/>
<keyword evidence="2" id="KW-0472">Membrane</keyword>
<keyword evidence="1" id="KW-0175">Coiled coil</keyword>
<gene>
    <name evidence="3" type="ORF">NCTC10738_02193</name>
</gene>
<proteinExistence type="predicted"/>
<dbReference type="RefSeq" id="WP_115389688.1">
    <property type="nucleotide sequence ID" value="NZ_AP024609.1"/>
</dbReference>
<organism evidence="3 4">
    <name type="scientific">Shewanella algae</name>
    <dbReference type="NCBI Taxonomy" id="38313"/>
    <lineage>
        <taxon>Bacteria</taxon>
        <taxon>Pseudomonadati</taxon>
        <taxon>Pseudomonadota</taxon>
        <taxon>Gammaproteobacteria</taxon>
        <taxon>Alteromonadales</taxon>
        <taxon>Shewanellaceae</taxon>
        <taxon>Shewanella</taxon>
    </lineage>
</organism>
<dbReference type="Pfam" id="PF05137">
    <property type="entry name" value="PilN"/>
    <property type="match status" value="1"/>
</dbReference>
<dbReference type="Proteomes" id="UP000254069">
    <property type="component" value="Unassembled WGS sequence"/>
</dbReference>
<reference evidence="3 4" key="1">
    <citation type="submission" date="2018-06" db="EMBL/GenBank/DDBJ databases">
        <authorList>
            <consortium name="Pathogen Informatics"/>
            <person name="Doyle S."/>
        </authorList>
    </citation>
    <scope>NUCLEOTIDE SEQUENCE [LARGE SCALE GENOMIC DNA]</scope>
    <source>
        <strain evidence="3 4">NCTC10738</strain>
    </source>
</reference>
<feature type="transmembrane region" description="Helical" evidence="2">
    <location>
        <begin position="21"/>
        <end position="45"/>
    </location>
</feature>
<keyword evidence="4" id="KW-1185">Reference proteome</keyword>
<keyword evidence="2" id="KW-0812">Transmembrane</keyword>